<keyword evidence="6" id="KW-1185">Reference proteome</keyword>
<dbReference type="Proteomes" id="UP000306102">
    <property type="component" value="Unassembled WGS sequence"/>
</dbReference>
<dbReference type="Pfam" id="PF00571">
    <property type="entry name" value="CBS"/>
    <property type="match status" value="2"/>
</dbReference>
<protein>
    <recommendedName>
        <fullName evidence="4">CBS domain-containing protein</fullName>
    </recommendedName>
</protein>
<dbReference type="PANTHER" id="PTHR13780:SF48">
    <property type="entry name" value="CBS DOMAIN-CONTAINING PROTEIN CBSCBSPB1"/>
    <property type="match status" value="1"/>
</dbReference>
<evidence type="ECO:0000259" key="4">
    <source>
        <dbReference type="PROSITE" id="PS51371"/>
    </source>
</evidence>
<evidence type="ECO:0000256" key="3">
    <source>
        <dbReference type="PROSITE-ProRule" id="PRU00703"/>
    </source>
</evidence>
<dbReference type="SMART" id="SM00116">
    <property type="entry name" value="CBS"/>
    <property type="match status" value="3"/>
</dbReference>
<feature type="domain" description="CBS" evidence="4">
    <location>
        <begin position="308"/>
        <end position="365"/>
    </location>
</feature>
<dbReference type="Pfam" id="PF00564">
    <property type="entry name" value="PB1"/>
    <property type="match status" value="1"/>
</dbReference>
<dbReference type="InterPro" id="IPR000644">
    <property type="entry name" value="CBS_dom"/>
</dbReference>
<evidence type="ECO:0000256" key="1">
    <source>
        <dbReference type="ARBA" id="ARBA00022737"/>
    </source>
</evidence>
<dbReference type="SUPFAM" id="SSF54277">
    <property type="entry name" value="CAD &amp; PB1 domains"/>
    <property type="match status" value="1"/>
</dbReference>
<dbReference type="PANTHER" id="PTHR13780">
    <property type="entry name" value="AMP-ACTIVATED PROTEIN KINASE, GAMMA REGULATORY SUBUNIT"/>
    <property type="match status" value="1"/>
</dbReference>
<evidence type="ECO:0000256" key="2">
    <source>
        <dbReference type="ARBA" id="ARBA00023122"/>
    </source>
</evidence>
<dbReference type="Gene3D" id="3.10.580.10">
    <property type="entry name" value="CBS-domain"/>
    <property type="match status" value="2"/>
</dbReference>
<reference evidence="5 6" key="1">
    <citation type="journal article" date="2018" name="Proc. Natl. Acad. Sci. U.S.A.">
        <title>Draft genome sequence of Camellia sinensis var. sinensis provides insights into the evolution of the tea genome and tea quality.</title>
        <authorList>
            <person name="Wei C."/>
            <person name="Yang H."/>
            <person name="Wang S."/>
            <person name="Zhao J."/>
            <person name="Liu C."/>
            <person name="Gao L."/>
            <person name="Xia E."/>
            <person name="Lu Y."/>
            <person name="Tai Y."/>
            <person name="She G."/>
            <person name="Sun J."/>
            <person name="Cao H."/>
            <person name="Tong W."/>
            <person name="Gao Q."/>
            <person name="Li Y."/>
            <person name="Deng W."/>
            <person name="Jiang X."/>
            <person name="Wang W."/>
            <person name="Chen Q."/>
            <person name="Zhang S."/>
            <person name="Li H."/>
            <person name="Wu J."/>
            <person name="Wang P."/>
            <person name="Li P."/>
            <person name="Shi C."/>
            <person name="Zheng F."/>
            <person name="Jian J."/>
            <person name="Huang B."/>
            <person name="Shan D."/>
            <person name="Shi M."/>
            <person name="Fang C."/>
            <person name="Yue Y."/>
            <person name="Li F."/>
            <person name="Li D."/>
            <person name="Wei S."/>
            <person name="Han B."/>
            <person name="Jiang C."/>
            <person name="Yin Y."/>
            <person name="Xia T."/>
            <person name="Zhang Z."/>
            <person name="Bennetzen J.L."/>
            <person name="Zhao S."/>
            <person name="Wan X."/>
        </authorList>
    </citation>
    <scope>NUCLEOTIDE SEQUENCE [LARGE SCALE GENOMIC DNA]</scope>
    <source>
        <strain evidence="6">cv. Shuchazao</strain>
        <tissue evidence="5">Leaf</tissue>
    </source>
</reference>
<dbReference type="EMBL" id="SDRB02001867">
    <property type="protein sequence ID" value="THG20531.1"/>
    <property type="molecule type" value="Genomic_DNA"/>
</dbReference>
<dbReference type="SUPFAM" id="SSF54631">
    <property type="entry name" value="CBS-domain pair"/>
    <property type="match status" value="1"/>
</dbReference>
<name>A0A4S4EUC2_CAMSN</name>
<dbReference type="PROSITE" id="PS51371">
    <property type="entry name" value="CBS"/>
    <property type="match status" value="1"/>
</dbReference>
<dbReference type="SMART" id="SM00666">
    <property type="entry name" value="PB1"/>
    <property type="match status" value="1"/>
</dbReference>
<organism evidence="5 6">
    <name type="scientific">Camellia sinensis var. sinensis</name>
    <name type="common">China tea</name>
    <dbReference type="NCBI Taxonomy" id="542762"/>
    <lineage>
        <taxon>Eukaryota</taxon>
        <taxon>Viridiplantae</taxon>
        <taxon>Streptophyta</taxon>
        <taxon>Embryophyta</taxon>
        <taxon>Tracheophyta</taxon>
        <taxon>Spermatophyta</taxon>
        <taxon>Magnoliopsida</taxon>
        <taxon>eudicotyledons</taxon>
        <taxon>Gunneridae</taxon>
        <taxon>Pentapetalae</taxon>
        <taxon>asterids</taxon>
        <taxon>Ericales</taxon>
        <taxon>Theaceae</taxon>
        <taxon>Camellia</taxon>
    </lineage>
</organism>
<dbReference type="InterPro" id="IPR046342">
    <property type="entry name" value="CBS_dom_sf"/>
</dbReference>
<keyword evidence="1" id="KW-0677">Repeat</keyword>
<dbReference type="STRING" id="542762.A0A4S4EUC2"/>
<accession>A0A4S4EUC2</accession>
<proteinExistence type="predicted"/>
<keyword evidence="2 3" id="KW-0129">CBS domain</keyword>
<dbReference type="AlphaFoldDB" id="A0A4S4EUC2"/>
<evidence type="ECO:0000313" key="6">
    <source>
        <dbReference type="Proteomes" id="UP000306102"/>
    </source>
</evidence>
<dbReference type="InterPro" id="IPR050511">
    <property type="entry name" value="AMPK_gamma/SDS23_families"/>
</dbReference>
<comment type="caution">
    <text evidence="5">The sequence shown here is derived from an EMBL/GenBank/DDBJ whole genome shotgun (WGS) entry which is preliminary data.</text>
</comment>
<dbReference type="InterPro" id="IPR000270">
    <property type="entry name" value="PB1_dom"/>
</dbReference>
<evidence type="ECO:0000313" key="5">
    <source>
        <dbReference type="EMBL" id="THG20531.1"/>
    </source>
</evidence>
<sequence length="558" mass="61743">MAVAQLTSLYVQSAMKISIQSSKTFNQSPFAAMSSTSSGQSLLYSHIIVISSQLFTSIDYYSRMIFNLMCFFDKPSLQQCIEYCSNAKKKRCPVCKQAFSEANVSRLYFQSVGNLYQKLINCEDNPGELHREIDHSQQVMTRNPAFVLSDTLAVEALQKTVLGKFRHLPIVESGEAIALLDIAKCLYNAIARMERAAEKGKAIAAAVEGVEKQCEASIAGPNTFIETLRDRMFRPFLSTIIPENSKIATVSPTGTVLMATKKMVEYGMSSAVVAVENKTRGILMSKDILMRVIAQNLPPESTLVEKVMTPNPECATVDTPIVDALDIMHDRKFLHLPVVDKDGVAVAVVDVLHITHAAIATWRTIWCHRSLLSLGGKQCRVSNDSSPNMMQKFWDSAVALSPDEEEDAESDNSFKLASESIETTRSLPYPSSIVPNTFAFKIQDKKGRMHRFNCDTRSLTDLVTVILQRYEDEDHDNVVLVSDSDLAAVVDHARLAGWKVLKLHLDHSGTQGHRRGSQSGGVEYAQLDVWASAYSALAAEATLIARLSMVAYLRRNGN</sequence>
<gene>
    <name evidence="5" type="ORF">TEA_023413</name>
</gene>